<evidence type="ECO:0000313" key="2">
    <source>
        <dbReference type="Proteomes" id="UP001300763"/>
    </source>
</evidence>
<dbReference type="RefSeq" id="WP_274200869.1">
    <property type="nucleotide sequence ID" value="NZ_JAQZAO010000005.1"/>
</dbReference>
<accession>A0ABT5SV55</accession>
<organism evidence="1 2">
    <name type="scientific">Actinomycetospora lemnae</name>
    <dbReference type="NCBI Taxonomy" id="3019891"/>
    <lineage>
        <taxon>Bacteria</taxon>
        <taxon>Bacillati</taxon>
        <taxon>Actinomycetota</taxon>
        <taxon>Actinomycetes</taxon>
        <taxon>Pseudonocardiales</taxon>
        <taxon>Pseudonocardiaceae</taxon>
        <taxon>Actinomycetospora</taxon>
    </lineage>
</organism>
<keyword evidence="2" id="KW-1185">Reference proteome</keyword>
<comment type="caution">
    <text evidence="1">The sequence shown here is derived from an EMBL/GenBank/DDBJ whole genome shotgun (WGS) entry which is preliminary data.</text>
</comment>
<reference evidence="1 2" key="1">
    <citation type="submission" date="2023-02" db="EMBL/GenBank/DDBJ databases">
        <title>Genome sequencing required for Actinomycetospora new species description.</title>
        <authorList>
            <person name="Saimee Y."/>
            <person name="Duangmal K."/>
        </authorList>
    </citation>
    <scope>NUCLEOTIDE SEQUENCE [LARGE SCALE GENOMIC DNA]</scope>
    <source>
        <strain evidence="1 2">DW7H6</strain>
    </source>
</reference>
<protein>
    <submittedName>
        <fullName evidence="1">Uncharacterized protein</fullName>
    </submittedName>
</protein>
<dbReference type="Proteomes" id="UP001300763">
    <property type="component" value="Unassembled WGS sequence"/>
</dbReference>
<gene>
    <name evidence="1" type="ORF">PGB27_13480</name>
</gene>
<name>A0ABT5SV55_9PSEU</name>
<dbReference type="EMBL" id="JAQZAO010000005">
    <property type="protein sequence ID" value="MDD7966350.1"/>
    <property type="molecule type" value="Genomic_DNA"/>
</dbReference>
<sequence>MQRVVGLLVLALVLFWIISSPESAAATVTAILAILIGFAEQIVEFFRALV</sequence>
<evidence type="ECO:0000313" key="1">
    <source>
        <dbReference type="EMBL" id="MDD7966350.1"/>
    </source>
</evidence>
<proteinExistence type="predicted"/>